<proteinExistence type="predicted"/>
<comment type="caution">
    <text evidence="2">The sequence shown here is derived from an EMBL/GenBank/DDBJ whole genome shotgun (WGS) entry which is preliminary data.</text>
</comment>
<protein>
    <recommendedName>
        <fullName evidence="4">Autotransporter domain-containing protein</fullName>
    </recommendedName>
</protein>
<evidence type="ECO:0000256" key="1">
    <source>
        <dbReference type="ARBA" id="ARBA00022729"/>
    </source>
</evidence>
<dbReference type="Pfam" id="PF12951">
    <property type="entry name" value="PATR"/>
    <property type="match status" value="5"/>
</dbReference>
<reference evidence="2 3" key="1">
    <citation type="submission" date="2019-09" db="EMBL/GenBank/DDBJ databases">
        <title>Segnochrobactrum spirostomi gen. nov., sp. nov., isolated from the ciliate Spirostomum cf. yagiui and description of a novel family, Segnochrobactraceae fam. nov. within the order Rhizobiales of the class Alphaproteobacteria.</title>
        <authorList>
            <person name="Akter S."/>
            <person name="Shazib S.U.A."/>
            <person name="Shin M.K."/>
        </authorList>
    </citation>
    <scope>NUCLEOTIDE SEQUENCE [LARGE SCALE GENOMIC DNA]</scope>
    <source>
        <strain evidence="2 3">Sp-1</strain>
    </source>
</reference>
<organism evidence="2 3">
    <name type="scientific">Segnochrobactrum spirostomi</name>
    <dbReference type="NCBI Taxonomy" id="2608987"/>
    <lineage>
        <taxon>Bacteria</taxon>
        <taxon>Pseudomonadati</taxon>
        <taxon>Pseudomonadota</taxon>
        <taxon>Alphaproteobacteria</taxon>
        <taxon>Hyphomicrobiales</taxon>
        <taxon>Segnochrobactraceae</taxon>
        <taxon>Segnochrobactrum</taxon>
    </lineage>
</organism>
<evidence type="ECO:0000313" key="2">
    <source>
        <dbReference type="EMBL" id="MQT14515.1"/>
    </source>
</evidence>
<dbReference type="AlphaFoldDB" id="A0A6A7Y730"/>
<evidence type="ECO:0008006" key="4">
    <source>
        <dbReference type="Google" id="ProtNLM"/>
    </source>
</evidence>
<dbReference type="NCBIfam" id="TIGR02601">
    <property type="entry name" value="autotrns_rpt"/>
    <property type="match status" value="4"/>
</dbReference>
<dbReference type="EMBL" id="VWNA01000001">
    <property type="protein sequence ID" value="MQT14515.1"/>
    <property type="molecule type" value="Genomic_DNA"/>
</dbReference>
<sequence length="857" mass="81385">MIVGGAGGSGTSGGANGTGGPGILGQGATIINSGTISSYGGSSTGRAVLFTAGANSLTLKEGSTLTGTAGKSGGTAKLVIEVNTAAQTLDVTSIGAYSTVSTLKYQGFDTFEKIGADTLTLSGTTSVVTPWTVKGGILSISKTSSLGANSSTLTLDGGALEVTGTSIAMLGTGRPITIGSSGGTITIVDASASVTADGIVSGSAGSFTKAGAGTLRLSGTNTFTGATFVTGGTLELAGSNTYTGATTLSGGGTLLVTSGSVSGNIATDNGSTSGTVVINKSGSIIYSGVLSGSGNLIVTAGNVTLTGANTLSGNTSVSGQLTLRSGGALAGTVDVQSGGSLNGDVVGLTSGSISGAVSIHNGGALQSISGTTTLTTGTLSFASNALLVTTLDSPSTTAAVSVNGNLVLDGALAVVASGGPSASPADGAYRLFDYTGTLTDNGLTISGAPAYSLYTINTAISHQVDLIVIAGQWWNGTTTTSGGSSVQGGDGTWDVAGGATNWTNQAGATAHAWTQGGIAVFGGAAGTVTISGATAPDLVGAFFVTDGYVVTGGALTASAFAAGAVPQFSAESGTTGTIASSIAGTDGLEKVGLGTLVLSGGNTYTGGTTVSAGTLQLGDGTGVGSVVGDIVDNAALVFANPTAQTYGGVVSGSGTLTKQGAGTLTLTANNTYTGTTTISAGTLQLGNGGNTGSVAGNIVDNAALVLNTSGTGNNVLALNGAISGSGTIEKLGSGRATFNSNANSYTGATTVSEGTLEIIYAGGLGSIAAGTTVASGATLMVSASGTVAEPMTISGTGDTANAGSGVYGAVFSGSADLSGAITLADDATIYVASVSGAVTGDGKTLTVIGGQSSPARR</sequence>
<name>A0A6A7Y730_9HYPH</name>
<evidence type="ECO:0000313" key="3">
    <source>
        <dbReference type="Proteomes" id="UP000332515"/>
    </source>
</evidence>
<dbReference type="Proteomes" id="UP000332515">
    <property type="component" value="Unassembled WGS sequence"/>
</dbReference>
<accession>A0A6A7Y730</accession>
<keyword evidence="3" id="KW-1185">Reference proteome</keyword>
<dbReference type="InterPro" id="IPR012332">
    <property type="entry name" value="Autotransporter_pectin_lyase_C"/>
</dbReference>
<gene>
    <name evidence="2" type="ORF">F0357_18030</name>
</gene>
<dbReference type="InterPro" id="IPR011050">
    <property type="entry name" value="Pectin_lyase_fold/virulence"/>
</dbReference>
<keyword evidence="1" id="KW-0732">Signal</keyword>
<dbReference type="InterPro" id="IPR013425">
    <property type="entry name" value="Autotrns_rpt"/>
</dbReference>
<dbReference type="PANTHER" id="PTHR35037:SF3">
    <property type="entry name" value="C-TERMINAL REGION OF AIDA-LIKE PROTEIN"/>
    <property type="match status" value="1"/>
</dbReference>
<dbReference type="Gene3D" id="2.160.20.20">
    <property type="match status" value="1"/>
</dbReference>
<dbReference type="SUPFAM" id="SSF51126">
    <property type="entry name" value="Pectin lyase-like"/>
    <property type="match status" value="4"/>
</dbReference>
<dbReference type="PANTHER" id="PTHR35037">
    <property type="entry name" value="C-TERMINAL REGION OF AIDA-LIKE PROTEIN"/>
    <property type="match status" value="1"/>
</dbReference>
<dbReference type="InterPro" id="IPR051551">
    <property type="entry name" value="Autotransporter_adhesion"/>
</dbReference>